<feature type="domain" description="GGDEF" evidence="2">
    <location>
        <begin position="376"/>
        <end position="510"/>
    </location>
</feature>
<dbReference type="CDD" id="cd01949">
    <property type="entry name" value="GGDEF"/>
    <property type="match status" value="1"/>
</dbReference>
<dbReference type="Gene3D" id="3.30.70.270">
    <property type="match status" value="1"/>
</dbReference>
<feature type="transmembrane region" description="Helical" evidence="1">
    <location>
        <begin position="64"/>
        <end position="84"/>
    </location>
</feature>
<feature type="transmembrane region" description="Helical" evidence="1">
    <location>
        <begin position="96"/>
        <end position="115"/>
    </location>
</feature>
<dbReference type="GO" id="GO:0005886">
    <property type="term" value="C:plasma membrane"/>
    <property type="evidence" value="ECO:0007669"/>
    <property type="project" value="TreeGrafter"/>
</dbReference>
<sequence length="520" mass="60610">MGSAGFLVLLWVAFILSAAFGAFAFKYRKVQGARYFIALMWLTSLLALANYFELYFQSFEVKLFWRNVQQIPFFLMPVFYYGLVREFIHSNQSKSFHLIKYMGIISIAYITLIFTDSYHHLIRSNISLDSFYSWEQITVESTIFSQVFIICAFLLLLYAFFVLTINYRKTPATNKMQHLMLILGSGFPIILGVAKLFLADFLAYPFVVTILPAGIFVFLSLFRYKIFDLWPFANHLIYQHMRDGILVLDNRGTIVQLNEKGKLLLSKIYPKAINMRIGENINHYIPKGDEILKGYNRKTEYKLEEGEHVELEQLHIKDEKNSFIGVLWMLKDITAQRLYEDDLFKRATTDMLTSLFNRQYFMDKLQIKIAQKKEQDFLAFYLIDIDDFKKVNDQYGHLTGDKVLATFAELLKRFVEDGGIAGRIGGEEFALAKKVESRREAIEFAQRMLNETRSYSFENVNKETIQCTISIGIAFVYQKGHKIQELYKIADDALYHSKTNGRDRFTVADEQMAFQFEPLS</sequence>
<dbReference type="NCBIfam" id="TIGR00254">
    <property type="entry name" value="GGDEF"/>
    <property type="match status" value="1"/>
</dbReference>
<dbReference type="PROSITE" id="PS50887">
    <property type="entry name" value="GGDEF"/>
    <property type="match status" value="1"/>
</dbReference>
<dbReference type="Pfam" id="PF16927">
    <property type="entry name" value="HisKA_7TM"/>
    <property type="match status" value="1"/>
</dbReference>
<name>A0A841Q6B0_9BACI</name>
<feature type="transmembrane region" description="Helical" evidence="1">
    <location>
        <begin position="204"/>
        <end position="222"/>
    </location>
</feature>
<organism evidence="3 4">
    <name type="scientific">Salirhabdus euzebyi</name>
    <dbReference type="NCBI Taxonomy" id="394506"/>
    <lineage>
        <taxon>Bacteria</taxon>
        <taxon>Bacillati</taxon>
        <taxon>Bacillota</taxon>
        <taxon>Bacilli</taxon>
        <taxon>Bacillales</taxon>
        <taxon>Bacillaceae</taxon>
        <taxon>Salirhabdus</taxon>
    </lineage>
</organism>
<dbReference type="Pfam" id="PF00990">
    <property type="entry name" value="GGDEF"/>
    <property type="match status" value="1"/>
</dbReference>
<dbReference type="FunFam" id="3.30.70.270:FF:000001">
    <property type="entry name" value="Diguanylate cyclase domain protein"/>
    <property type="match status" value="1"/>
</dbReference>
<evidence type="ECO:0000259" key="2">
    <source>
        <dbReference type="PROSITE" id="PS50887"/>
    </source>
</evidence>
<dbReference type="PANTHER" id="PTHR45138:SF9">
    <property type="entry name" value="DIGUANYLATE CYCLASE DGCM-RELATED"/>
    <property type="match status" value="1"/>
</dbReference>
<evidence type="ECO:0000313" key="3">
    <source>
        <dbReference type="EMBL" id="MBB6453842.1"/>
    </source>
</evidence>
<dbReference type="RefSeq" id="WP_174496613.1">
    <property type="nucleotide sequence ID" value="NZ_CADDWK010000008.1"/>
</dbReference>
<evidence type="ECO:0000256" key="1">
    <source>
        <dbReference type="SAM" id="Phobius"/>
    </source>
</evidence>
<feature type="transmembrane region" description="Helical" evidence="1">
    <location>
        <begin position="143"/>
        <end position="167"/>
    </location>
</feature>
<feature type="transmembrane region" description="Helical" evidence="1">
    <location>
        <begin position="6"/>
        <end position="25"/>
    </location>
</feature>
<protein>
    <submittedName>
        <fullName evidence="3">Diguanylate cyclase (GGDEF)-like protein</fullName>
    </submittedName>
</protein>
<dbReference type="EMBL" id="JACHGH010000006">
    <property type="protein sequence ID" value="MBB6453842.1"/>
    <property type="molecule type" value="Genomic_DNA"/>
</dbReference>
<dbReference type="InterPro" id="IPR050469">
    <property type="entry name" value="Diguanylate_Cyclase"/>
</dbReference>
<dbReference type="PANTHER" id="PTHR45138">
    <property type="entry name" value="REGULATORY COMPONENTS OF SENSORY TRANSDUCTION SYSTEM"/>
    <property type="match status" value="1"/>
</dbReference>
<dbReference type="GO" id="GO:0043709">
    <property type="term" value="P:cell adhesion involved in single-species biofilm formation"/>
    <property type="evidence" value="ECO:0007669"/>
    <property type="project" value="TreeGrafter"/>
</dbReference>
<keyword evidence="1" id="KW-0472">Membrane</keyword>
<keyword evidence="1" id="KW-0812">Transmembrane</keyword>
<proteinExistence type="predicted"/>
<evidence type="ECO:0000313" key="4">
    <source>
        <dbReference type="Proteomes" id="UP000581688"/>
    </source>
</evidence>
<dbReference type="SUPFAM" id="SSF55073">
    <property type="entry name" value="Nucleotide cyclase"/>
    <property type="match status" value="1"/>
</dbReference>
<dbReference type="Gene3D" id="3.30.450.20">
    <property type="entry name" value="PAS domain"/>
    <property type="match status" value="1"/>
</dbReference>
<gene>
    <name evidence="3" type="ORF">HNQ94_002293</name>
</gene>
<reference evidence="3 4" key="1">
    <citation type="submission" date="2020-08" db="EMBL/GenBank/DDBJ databases">
        <title>Genomic Encyclopedia of Type Strains, Phase IV (KMG-IV): sequencing the most valuable type-strain genomes for metagenomic binning, comparative biology and taxonomic classification.</title>
        <authorList>
            <person name="Goeker M."/>
        </authorList>
    </citation>
    <scope>NUCLEOTIDE SEQUENCE [LARGE SCALE GENOMIC DNA]</scope>
    <source>
        <strain evidence="3 4">DSM 19612</strain>
    </source>
</reference>
<accession>A0A841Q6B0</accession>
<dbReference type="InterPro" id="IPR031621">
    <property type="entry name" value="HisKA_7TM"/>
</dbReference>
<dbReference type="SMART" id="SM00267">
    <property type="entry name" value="GGDEF"/>
    <property type="match status" value="1"/>
</dbReference>
<dbReference type="InterPro" id="IPR043128">
    <property type="entry name" value="Rev_trsase/Diguanyl_cyclase"/>
</dbReference>
<dbReference type="GO" id="GO:0052621">
    <property type="term" value="F:diguanylate cyclase activity"/>
    <property type="evidence" value="ECO:0007669"/>
    <property type="project" value="TreeGrafter"/>
</dbReference>
<dbReference type="AlphaFoldDB" id="A0A841Q6B0"/>
<keyword evidence="4" id="KW-1185">Reference proteome</keyword>
<dbReference type="Proteomes" id="UP000581688">
    <property type="component" value="Unassembled WGS sequence"/>
</dbReference>
<keyword evidence="1" id="KW-1133">Transmembrane helix</keyword>
<feature type="transmembrane region" description="Helical" evidence="1">
    <location>
        <begin position="179"/>
        <end position="198"/>
    </location>
</feature>
<dbReference type="GO" id="GO:1902201">
    <property type="term" value="P:negative regulation of bacterial-type flagellum-dependent cell motility"/>
    <property type="evidence" value="ECO:0007669"/>
    <property type="project" value="TreeGrafter"/>
</dbReference>
<dbReference type="InterPro" id="IPR029787">
    <property type="entry name" value="Nucleotide_cyclase"/>
</dbReference>
<comment type="caution">
    <text evidence="3">The sequence shown here is derived from an EMBL/GenBank/DDBJ whole genome shotgun (WGS) entry which is preliminary data.</text>
</comment>
<dbReference type="InterPro" id="IPR000160">
    <property type="entry name" value="GGDEF_dom"/>
</dbReference>
<feature type="transmembrane region" description="Helical" evidence="1">
    <location>
        <begin position="32"/>
        <end position="52"/>
    </location>
</feature>